<evidence type="ECO:0000313" key="9">
    <source>
        <dbReference type="Proteomes" id="UP001221413"/>
    </source>
</evidence>
<dbReference type="InterPro" id="IPR000326">
    <property type="entry name" value="PAP2/HPO"/>
</dbReference>
<dbReference type="Pfam" id="PF01569">
    <property type="entry name" value="PAP2"/>
    <property type="match status" value="1"/>
</dbReference>
<keyword evidence="3 6" id="KW-0378">Hydrolase</keyword>
<feature type="domain" description="Phosphatidic acid phosphatase type 2/haloperoxidase" evidence="7">
    <location>
        <begin position="115"/>
        <end position="232"/>
    </location>
</feature>
<feature type="transmembrane region" description="Helical" evidence="6">
    <location>
        <begin position="89"/>
        <end position="108"/>
    </location>
</feature>
<dbReference type="GO" id="GO:0008610">
    <property type="term" value="P:lipid biosynthetic process"/>
    <property type="evidence" value="ECO:0007669"/>
    <property type="project" value="TreeGrafter"/>
</dbReference>
<keyword evidence="5 6" id="KW-0472">Membrane</keyword>
<feature type="transmembrane region" description="Helical" evidence="6">
    <location>
        <begin position="190"/>
        <end position="211"/>
    </location>
</feature>
<comment type="subcellular location">
    <subcellularLocation>
        <location evidence="6">Endoplasmic reticulum membrane</location>
        <topology evidence="6">Multi-pass membrane protein</topology>
    </subcellularLocation>
    <subcellularLocation>
        <location evidence="1">Membrane</location>
        <topology evidence="1">Multi-pass membrane protein</topology>
    </subcellularLocation>
</comment>
<dbReference type="InterPro" id="IPR036938">
    <property type="entry name" value="PAP2/HPO_sf"/>
</dbReference>
<dbReference type="InterPro" id="IPR039667">
    <property type="entry name" value="Dolichyldiphosphatase_PAP2"/>
</dbReference>
<dbReference type="GO" id="GO:0006487">
    <property type="term" value="P:protein N-linked glycosylation"/>
    <property type="evidence" value="ECO:0007669"/>
    <property type="project" value="UniProtKB-UniRule"/>
</dbReference>
<dbReference type="GO" id="GO:0005789">
    <property type="term" value="C:endoplasmic reticulum membrane"/>
    <property type="evidence" value="ECO:0007669"/>
    <property type="project" value="UniProtKB-SubCell"/>
</dbReference>
<proteinExistence type="inferred from homology"/>
<evidence type="ECO:0000256" key="5">
    <source>
        <dbReference type="ARBA" id="ARBA00023136"/>
    </source>
</evidence>
<protein>
    <recommendedName>
        <fullName evidence="6">Dolichyldiphosphatase</fullName>
        <ecNumber evidence="6">3.6.1.43</ecNumber>
    </recommendedName>
</protein>
<keyword evidence="6" id="KW-0256">Endoplasmic reticulum</keyword>
<dbReference type="SMART" id="SM00014">
    <property type="entry name" value="acidPPc"/>
    <property type="match status" value="1"/>
</dbReference>
<dbReference type="CDD" id="cd03382">
    <property type="entry name" value="PAP2_dolichyldiphosphatase"/>
    <property type="match status" value="1"/>
</dbReference>
<keyword evidence="4 6" id="KW-1133">Transmembrane helix</keyword>
<dbReference type="Gene3D" id="1.20.144.10">
    <property type="entry name" value="Phosphatidic acid phosphatase type 2/haloperoxidase"/>
    <property type="match status" value="1"/>
</dbReference>
<comment type="catalytic activity">
    <reaction evidence="6">
        <text>a di-trans,poly-cis-dolichyl diphosphate + H2O = a di-trans,poly-cis-dolichyl phosphate + phosphate + H(+)</text>
        <dbReference type="Rhea" id="RHEA:14385"/>
        <dbReference type="Rhea" id="RHEA-COMP:19498"/>
        <dbReference type="Rhea" id="RHEA-COMP:19506"/>
        <dbReference type="ChEBI" id="CHEBI:15377"/>
        <dbReference type="ChEBI" id="CHEBI:15378"/>
        <dbReference type="ChEBI" id="CHEBI:43474"/>
        <dbReference type="ChEBI" id="CHEBI:57497"/>
        <dbReference type="ChEBI" id="CHEBI:57683"/>
        <dbReference type="EC" id="3.6.1.43"/>
    </reaction>
</comment>
<feature type="transmembrane region" description="Helical" evidence="6">
    <location>
        <begin position="217"/>
        <end position="237"/>
    </location>
</feature>
<comment type="similarity">
    <text evidence="6">Belongs to the dolichyldiphosphatase family.</text>
</comment>
<evidence type="ECO:0000259" key="7">
    <source>
        <dbReference type="SMART" id="SM00014"/>
    </source>
</evidence>
<dbReference type="SUPFAM" id="SSF48317">
    <property type="entry name" value="Acid phosphatase/Vanadium-dependent haloperoxidase"/>
    <property type="match status" value="1"/>
</dbReference>
<dbReference type="EMBL" id="JAQGDS010000006">
    <property type="protein sequence ID" value="KAJ6259733.1"/>
    <property type="molecule type" value="Genomic_DNA"/>
</dbReference>
<sequence>MSYSALPDEQYDEPLASLSITHVSYDPTDPLSLVAAYLSLVPQGLMVVYAVLIFSHRELEIVLACVGQLGNEAVNYVLKRLIKEARPTSMYNIIISIFILHCLVRKAGFGHPYLLPSYLLGLLIYLTRTRFCRAKPLTWICVFANATLDLKGKGYGMPSSHTQFMFFFATYISLWIAVRNHAIPITVKPLLLLALPILATGIAAARVYLHYHTPRQVMVGAGAGVAIGIGWFVATALMKNLAGGVIWDLLLENPLSKALYVKDECVEVDLQQRDWEMWWTARVQRKQEAEKKKQR</sequence>
<evidence type="ECO:0000256" key="3">
    <source>
        <dbReference type="ARBA" id="ARBA00022801"/>
    </source>
</evidence>
<evidence type="ECO:0000256" key="6">
    <source>
        <dbReference type="RuleBase" id="RU367078"/>
    </source>
</evidence>
<reference evidence="8" key="1">
    <citation type="submission" date="2023-01" db="EMBL/GenBank/DDBJ databases">
        <title>The chitinases involved in constricting ring structure development in the nematode-trapping fungus Drechslerella dactyloides.</title>
        <authorList>
            <person name="Wang R."/>
            <person name="Zhang L."/>
            <person name="Tang P."/>
            <person name="Li S."/>
            <person name="Liang L."/>
        </authorList>
    </citation>
    <scope>NUCLEOTIDE SEQUENCE</scope>
    <source>
        <strain evidence="8">YMF1.00031</strain>
    </source>
</reference>
<accession>A0AAD6NK55</accession>
<comment type="pathway">
    <text evidence="6">Protein modification; protein glycosylation.</text>
</comment>
<evidence type="ECO:0000256" key="4">
    <source>
        <dbReference type="ARBA" id="ARBA00022989"/>
    </source>
</evidence>
<feature type="transmembrane region" description="Helical" evidence="6">
    <location>
        <begin position="160"/>
        <end position="178"/>
    </location>
</feature>
<dbReference type="PANTHER" id="PTHR11247:SF1">
    <property type="entry name" value="DOLICHYLDIPHOSPHATASE 1"/>
    <property type="match status" value="1"/>
</dbReference>
<organism evidence="8 9">
    <name type="scientific">Drechslerella dactyloides</name>
    <name type="common">Nematode-trapping fungus</name>
    <name type="synonym">Arthrobotrys dactyloides</name>
    <dbReference type="NCBI Taxonomy" id="74499"/>
    <lineage>
        <taxon>Eukaryota</taxon>
        <taxon>Fungi</taxon>
        <taxon>Dikarya</taxon>
        <taxon>Ascomycota</taxon>
        <taxon>Pezizomycotina</taxon>
        <taxon>Orbiliomycetes</taxon>
        <taxon>Orbiliales</taxon>
        <taxon>Orbiliaceae</taxon>
        <taxon>Drechslerella</taxon>
    </lineage>
</organism>
<dbReference type="PANTHER" id="PTHR11247">
    <property type="entry name" value="PALMITOYL-PROTEIN THIOESTERASE/DOLICHYLDIPHOSPHATASE 1"/>
    <property type="match status" value="1"/>
</dbReference>
<keyword evidence="2 6" id="KW-0812">Transmembrane</keyword>
<evidence type="ECO:0000256" key="2">
    <source>
        <dbReference type="ARBA" id="ARBA00022692"/>
    </source>
</evidence>
<dbReference type="Proteomes" id="UP001221413">
    <property type="component" value="Unassembled WGS sequence"/>
</dbReference>
<dbReference type="GO" id="GO:0047874">
    <property type="term" value="F:dolichyldiphosphatase activity"/>
    <property type="evidence" value="ECO:0007669"/>
    <property type="project" value="UniProtKB-UniRule"/>
</dbReference>
<comment type="caution">
    <text evidence="8">The sequence shown here is derived from an EMBL/GenBank/DDBJ whole genome shotgun (WGS) entry which is preliminary data.</text>
</comment>
<feature type="transmembrane region" description="Helical" evidence="6">
    <location>
        <begin position="34"/>
        <end position="54"/>
    </location>
</feature>
<evidence type="ECO:0000256" key="1">
    <source>
        <dbReference type="ARBA" id="ARBA00004141"/>
    </source>
</evidence>
<name>A0AAD6NK55_DREDA</name>
<comment type="function">
    <text evidence="6">Required for efficient N-glycosylation. Necessary for maintaining optimal levels of dolichol-linked oligosaccharides. Hydrolyzes dolichyl pyrophosphate at a very high rate and dolichyl monophosphate at a much lower rate. Does not act on phosphatidate.</text>
</comment>
<evidence type="ECO:0000313" key="8">
    <source>
        <dbReference type="EMBL" id="KAJ6259733.1"/>
    </source>
</evidence>
<dbReference type="EC" id="3.6.1.43" evidence="6"/>
<keyword evidence="9" id="KW-1185">Reference proteome</keyword>
<dbReference type="AlphaFoldDB" id="A0AAD6NK55"/>
<gene>
    <name evidence="8" type="ORF">Dda_5371</name>
</gene>